<feature type="region of interest" description="Disordered" evidence="1">
    <location>
        <begin position="22"/>
        <end position="48"/>
    </location>
</feature>
<dbReference type="EMBL" id="PYSW02000013">
    <property type="protein sequence ID" value="KAG2387159.1"/>
    <property type="molecule type" value="Genomic_DNA"/>
</dbReference>
<keyword evidence="3" id="KW-1185">Reference proteome</keyword>
<sequence>MSGWWSKLSFLGSSRLPDLVSTTFDSTSSSSTSTNCSSTSGPITTTTTTTTPITTTTIINNNYNNNNTTPQNNTFQPSLLVQNSGQNPTTTNVSMAIDDEEYEHSTVIYKPPLLNEKIKEEKMPKYEQSTFIEMEKNNLYYQNKAPCPYNDKELIDTPTCSLDEYSNEQLNLEEIERIGIIKQKNTGIANNSNNLENIYAQNNVIPGRLMYCVFGKYLLQQRPQKRRNPSTRAFMSLRLVISVTDFGLHLSVLLGPFKLDWYPHSMALVTTVNEGAKYGNAFAIIGDHFFDSKERIKQALFIVANVICQYNGTKWYNSESCNSIHFVNDVFSNLGLVSPLNNHHFVPYFTNNFGMQKMYYYSSKLFDMIAQVEKREDEFSDFYNLEWLVFKDRGELNQFAWFLDSLKYFQTMEGVKDYALLKAYDRAFYLNDCKEGPTNDDSTREIQFFFTTSGQSDDHSIAKIEFNIQDMTFDKPNRN</sequence>
<dbReference type="RefSeq" id="XP_044551151.1">
    <property type="nucleotide sequence ID" value="XM_044690804.1"/>
</dbReference>
<dbReference type="Proteomes" id="UP000816034">
    <property type="component" value="Unassembled WGS sequence"/>
</dbReference>
<reference evidence="2 3" key="1">
    <citation type="journal article" date="2018" name="BMC Genomics">
        <title>The genome of Naegleria lovaniensis, the basis for a comparative approach to unravel pathogenicity factors of the human pathogenic amoeba N. fowleri.</title>
        <authorList>
            <person name="Liechti N."/>
            <person name="Schurch N."/>
            <person name="Bruggmann R."/>
            <person name="Wittwer M."/>
        </authorList>
    </citation>
    <scope>NUCLEOTIDE SEQUENCE [LARGE SCALE GENOMIC DNA]</scope>
    <source>
        <strain evidence="2 3">ATCC 30569</strain>
    </source>
</reference>
<dbReference type="AlphaFoldDB" id="A0AA88KMQ0"/>
<protein>
    <submittedName>
        <fullName evidence="2">Uncharacterized protein</fullName>
    </submittedName>
</protein>
<evidence type="ECO:0000313" key="2">
    <source>
        <dbReference type="EMBL" id="KAG2387159.1"/>
    </source>
</evidence>
<accession>A0AA88KMQ0</accession>
<gene>
    <name evidence="2" type="ORF">C9374_001491</name>
</gene>
<evidence type="ECO:0000313" key="3">
    <source>
        <dbReference type="Proteomes" id="UP000816034"/>
    </source>
</evidence>
<name>A0AA88KMQ0_NAELO</name>
<dbReference type="GeneID" id="68093947"/>
<organism evidence="2 3">
    <name type="scientific">Naegleria lovaniensis</name>
    <name type="common">Amoeba</name>
    <dbReference type="NCBI Taxonomy" id="51637"/>
    <lineage>
        <taxon>Eukaryota</taxon>
        <taxon>Discoba</taxon>
        <taxon>Heterolobosea</taxon>
        <taxon>Tetramitia</taxon>
        <taxon>Eutetramitia</taxon>
        <taxon>Vahlkampfiidae</taxon>
        <taxon>Naegleria</taxon>
    </lineage>
</organism>
<comment type="caution">
    <text evidence="2">The sequence shown here is derived from an EMBL/GenBank/DDBJ whole genome shotgun (WGS) entry which is preliminary data.</text>
</comment>
<proteinExistence type="predicted"/>
<evidence type="ECO:0000256" key="1">
    <source>
        <dbReference type="SAM" id="MobiDB-lite"/>
    </source>
</evidence>